<proteinExistence type="predicted"/>
<feature type="transmembrane region" description="Helical" evidence="1">
    <location>
        <begin position="41"/>
        <end position="59"/>
    </location>
</feature>
<accession>A0A7R9B168</accession>
<gene>
    <name evidence="2" type="ORF">TSIB3V08_LOCUS8470</name>
</gene>
<evidence type="ECO:0000313" key="2">
    <source>
        <dbReference type="EMBL" id="CAD7264419.1"/>
    </source>
</evidence>
<dbReference type="AlphaFoldDB" id="A0A7R9B168"/>
<keyword evidence="1" id="KW-0812">Transmembrane</keyword>
<organism evidence="2">
    <name type="scientific">Timema shepardi</name>
    <name type="common">Walking stick</name>
    <dbReference type="NCBI Taxonomy" id="629360"/>
    <lineage>
        <taxon>Eukaryota</taxon>
        <taxon>Metazoa</taxon>
        <taxon>Ecdysozoa</taxon>
        <taxon>Arthropoda</taxon>
        <taxon>Hexapoda</taxon>
        <taxon>Insecta</taxon>
        <taxon>Pterygota</taxon>
        <taxon>Neoptera</taxon>
        <taxon>Polyneoptera</taxon>
        <taxon>Phasmatodea</taxon>
        <taxon>Timematodea</taxon>
        <taxon>Timematoidea</taxon>
        <taxon>Timematidae</taxon>
        <taxon>Timema</taxon>
    </lineage>
</organism>
<name>A0A7R9B168_TIMSH</name>
<sequence>MKLHPTEIRTSISPSSAVELNTTSALANYATEVGVLLVDTAFTAHWLQVNYGLFLLVMYPDQQERIQGGGGIQMTIAFFLRLFVAALLLGSVTLYRNDYAKEAVTQHAAEVELYLNEDKTEYMLMSKVEQDQHPLSPGETSFKSGDIFKYPAA</sequence>
<feature type="transmembrane region" description="Helical" evidence="1">
    <location>
        <begin position="71"/>
        <end position="95"/>
    </location>
</feature>
<keyword evidence="1" id="KW-0472">Membrane</keyword>
<protein>
    <submittedName>
        <fullName evidence="2">Uncharacterized protein</fullName>
    </submittedName>
</protein>
<dbReference type="EMBL" id="OC004386">
    <property type="protein sequence ID" value="CAD7264419.1"/>
    <property type="molecule type" value="Genomic_DNA"/>
</dbReference>
<evidence type="ECO:0000256" key="1">
    <source>
        <dbReference type="SAM" id="Phobius"/>
    </source>
</evidence>
<reference evidence="2" key="1">
    <citation type="submission" date="2020-11" db="EMBL/GenBank/DDBJ databases">
        <authorList>
            <person name="Tran Van P."/>
        </authorList>
    </citation>
    <scope>NUCLEOTIDE SEQUENCE</scope>
</reference>
<keyword evidence="1" id="KW-1133">Transmembrane helix</keyword>